<accession>A0A8S3ZA61</accession>
<feature type="region of interest" description="Disordered" evidence="2">
    <location>
        <begin position="297"/>
        <end position="328"/>
    </location>
</feature>
<reference evidence="3" key="1">
    <citation type="submission" date="2021-04" db="EMBL/GenBank/DDBJ databases">
        <authorList>
            <consortium name="Molecular Ecology Group"/>
        </authorList>
    </citation>
    <scope>NUCLEOTIDE SEQUENCE</scope>
</reference>
<sequence>MSWAEVENGSVDLEENPDPEEDADLPQRQHQGGGDLGFRGEEEDPEEDLAMSQEAVGNVDAQSEEVNGQLLNTGNSDLNTLSVTSDHRFNSPNTALPNVHHNGLNEVSASLQSPSIRSVVLDEDSFEQDDETAAPECENNVNHDACSESDRQLLELEVVRPDQKFSNPQQAAYGAVKLHNSEHHGSEHEQKGHDLTLTAESVSTGARSELLLERPGTFSGNVEISHHFDDAPEAEIGILNPGRGSCPYEEEDNISFCLQQERSDISQLNTSVQDGCEQSEAMVVNLEVRNIVNIPGHESSEFTNSSSDHDLQTPECDRQADSSSPQFSNANQQICFTSQPNSAQVPCDNNLADSQIIANQETESNERVSDDPILHTTESELCGDRDLSTYESNPANCNDTKPSCVCGNNVDASDIVLVCKDEVHVGDTLLEHSGSCYPESYLTDSSDSSSRSNPNLQVSADPSNSVKTPGAVILKDHQTKVQQTSATSGITTNASDNALNSSISKHEADSLSTAALSVPSSVDHQNAKDPSSLVTNLNSHLQLSSSVSQDSPRKASQHSPSPAQVVSQTVAADSSIERQLALALQSDDEDELLHELDAELLAHVSRTKSPQRVNCNHLSTISDTDLEQTANGLQLLLDFKQMQEHNRQLLEQLRIRDEEIQRLAHERDSAKESLNQVQTQVDEQQKLQMQKADEVYSPQIKKLENTIAQQQEEIKALKDKLVSHDSAAKRAVTTLQNELKSRVDQITKMYEECLKEKDMMVVKFAESEAKTMEAKQITDKMETKLKEALKEKENMSNALKAAKSDKVKAVSNYEMKCAEVSNLQRELEKLKEAVNSTEYRIKWFQNKLKDELENHKETKANLEKTTIKLKETREETEIIRKECQSIMKRYQESEEIKSKSLDKELKLKETELRTQMQVRNDTEEVHQMIKRELESLKSQHKDVVEEMKTYKDKVQCLEEERRQNHQMIENYQEIMQRQKAENTDLKARLASLANLEEDYKRAQEMIQTLDKDISELKIVNRDLQKDVESCRERESKMLTLQSELSRTNAILRSENTSLSNTASMLTGEVEQLKMEIQELETTVNHLEDKYQEEKAKRIEEAKHLESSLAEKIKECNDFKQKWEDEIDNSKTLKRRHANNVKDLTRQLQQLRKRIDTLEGKGDVGSMGSRTNSNGSLNSIENSTQQLGTLHQSQVQEFPVITEQVEFDRQILIERIVRLQKSHARKSEKLEFLSEHIQQLLEEIRKKNKIIQSYALREESGTLSSEDMDANK</sequence>
<dbReference type="InterPro" id="IPR038830">
    <property type="entry name" value="CCDC186"/>
</dbReference>
<feature type="compositionally biased region" description="Basic and acidic residues" evidence="2">
    <location>
        <begin position="307"/>
        <end position="320"/>
    </location>
</feature>
<dbReference type="GO" id="GO:0099518">
    <property type="term" value="P:vesicle cytoskeletal trafficking"/>
    <property type="evidence" value="ECO:0007669"/>
    <property type="project" value="TreeGrafter"/>
</dbReference>
<dbReference type="EMBL" id="CAJHNH020001868">
    <property type="protein sequence ID" value="CAG5124765.1"/>
    <property type="molecule type" value="Genomic_DNA"/>
</dbReference>
<dbReference type="GO" id="GO:0005802">
    <property type="term" value="C:trans-Golgi network"/>
    <property type="evidence" value="ECO:0007669"/>
    <property type="project" value="TreeGrafter"/>
</dbReference>
<feature type="region of interest" description="Disordered" evidence="2">
    <location>
        <begin position="441"/>
        <end position="468"/>
    </location>
</feature>
<comment type="caution">
    <text evidence="3">The sequence shown here is derived from an EMBL/GenBank/DDBJ whole genome shotgun (WGS) entry which is preliminary data.</text>
</comment>
<organism evidence="3 4">
    <name type="scientific">Candidula unifasciata</name>
    <dbReference type="NCBI Taxonomy" id="100452"/>
    <lineage>
        <taxon>Eukaryota</taxon>
        <taxon>Metazoa</taxon>
        <taxon>Spiralia</taxon>
        <taxon>Lophotrochozoa</taxon>
        <taxon>Mollusca</taxon>
        <taxon>Gastropoda</taxon>
        <taxon>Heterobranchia</taxon>
        <taxon>Euthyneura</taxon>
        <taxon>Panpulmonata</taxon>
        <taxon>Eupulmonata</taxon>
        <taxon>Stylommatophora</taxon>
        <taxon>Helicina</taxon>
        <taxon>Helicoidea</taxon>
        <taxon>Geomitridae</taxon>
        <taxon>Candidula</taxon>
    </lineage>
</organism>
<dbReference type="AlphaFoldDB" id="A0A8S3ZA61"/>
<feature type="compositionally biased region" description="Acidic residues" evidence="2">
    <location>
        <begin position="12"/>
        <end position="24"/>
    </location>
</feature>
<feature type="coiled-coil region" evidence="1">
    <location>
        <begin position="646"/>
        <end position="727"/>
    </location>
</feature>
<evidence type="ECO:0000256" key="1">
    <source>
        <dbReference type="SAM" id="Coils"/>
    </source>
</evidence>
<keyword evidence="1" id="KW-0175">Coiled coil</keyword>
<dbReference type="Proteomes" id="UP000678393">
    <property type="component" value="Unassembled WGS sequence"/>
</dbReference>
<feature type="non-terminal residue" evidence="3">
    <location>
        <position position="1271"/>
    </location>
</feature>
<feature type="coiled-coil region" evidence="1">
    <location>
        <begin position="1062"/>
        <end position="1160"/>
    </location>
</feature>
<name>A0A8S3ZA61_9EUPU</name>
<protein>
    <submittedName>
        <fullName evidence="3">Uncharacterized protein</fullName>
    </submittedName>
</protein>
<dbReference type="PANTHER" id="PTHR18911">
    <property type="entry name" value="CTCL TUMOR ANTIGEN HD-CL-01"/>
    <property type="match status" value="1"/>
</dbReference>
<evidence type="ECO:0000313" key="3">
    <source>
        <dbReference type="EMBL" id="CAG5124765.1"/>
    </source>
</evidence>
<proteinExistence type="predicted"/>
<dbReference type="GO" id="GO:0031267">
    <property type="term" value="F:small GTPase binding"/>
    <property type="evidence" value="ECO:0007669"/>
    <property type="project" value="TreeGrafter"/>
</dbReference>
<evidence type="ECO:0000313" key="4">
    <source>
        <dbReference type="Proteomes" id="UP000678393"/>
    </source>
</evidence>
<keyword evidence="4" id="KW-1185">Reference proteome</keyword>
<feature type="compositionally biased region" description="Polar residues" evidence="2">
    <location>
        <begin position="60"/>
        <end position="75"/>
    </location>
</feature>
<evidence type="ECO:0000256" key="2">
    <source>
        <dbReference type="SAM" id="MobiDB-lite"/>
    </source>
</evidence>
<dbReference type="OrthoDB" id="5583482at2759"/>
<feature type="compositionally biased region" description="Polar residues" evidence="2">
    <location>
        <begin position="480"/>
        <end position="496"/>
    </location>
</feature>
<feature type="coiled-coil region" evidence="1">
    <location>
        <begin position="1222"/>
        <end position="1256"/>
    </location>
</feature>
<feature type="region of interest" description="Disordered" evidence="2">
    <location>
        <begin position="542"/>
        <end position="565"/>
    </location>
</feature>
<feature type="coiled-coil region" evidence="1">
    <location>
        <begin position="919"/>
        <end position="1033"/>
    </location>
</feature>
<feature type="region of interest" description="Disordered" evidence="2">
    <location>
        <begin position="1"/>
        <end position="75"/>
    </location>
</feature>
<feature type="compositionally biased region" description="Polar residues" evidence="2">
    <location>
        <begin position="453"/>
        <end position="467"/>
    </location>
</feature>
<dbReference type="PANTHER" id="PTHR18911:SF5">
    <property type="entry name" value="COILED-COIL DOMAIN-CONTAINING PROTEIN 186"/>
    <property type="match status" value="1"/>
</dbReference>
<feature type="coiled-coil region" evidence="1">
    <location>
        <begin position="778"/>
        <end position="882"/>
    </location>
</feature>
<feature type="region of interest" description="Disordered" evidence="2">
    <location>
        <begin position="477"/>
        <end position="496"/>
    </location>
</feature>
<gene>
    <name evidence="3" type="ORF">CUNI_LOCUS10323</name>
</gene>